<organism evidence="3">
    <name type="scientific">Pantoea sp. BJ2</name>
    <dbReference type="NCBI Taxonomy" id="3141322"/>
    <lineage>
        <taxon>Bacteria</taxon>
        <taxon>Pseudomonadati</taxon>
        <taxon>Pseudomonadota</taxon>
        <taxon>Gammaproteobacteria</taxon>
        <taxon>Enterobacterales</taxon>
        <taxon>Erwiniaceae</taxon>
        <taxon>Pantoea</taxon>
    </lineage>
</organism>
<dbReference type="RefSeq" id="WP_217550403.1">
    <property type="nucleotide sequence ID" value="NZ_CP158292.1"/>
</dbReference>
<feature type="domain" description="Fimbrial adhesin MrpH C-terminal" evidence="2">
    <location>
        <begin position="157"/>
        <end position="263"/>
    </location>
</feature>
<feature type="chain" id="PRO_5043930259" description="Fimbrial adhesin MrpH C-terminal domain-containing protein" evidence="1">
    <location>
        <begin position="22"/>
        <end position="265"/>
    </location>
</feature>
<protein>
    <recommendedName>
        <fullName evidence="2">Fimbrial adhesin MrpH C-terminal domain-containing protein</fullName>
    </recommendedName>
</protein>
<evidence type="ECO:0000313" key="3">
    <source>
        <dbReference type="EMBL" id="XBV44682.1"/>
    </source>
</evidence>
<reference evidence="3" key="1">
    <citation type="submission" date="2024-06" db="EMBL/GenBank/DDBJ databases">
        <title>Multiomics insights into the TNT degradation mechanism by Pantoea sp. BJ2 isolated from an ammunition destruction site.</title>
        <authorList>
            <person name="Luo J."/>
        </authorList>
    </citation>
    <scope>NUCLEOTIDE SEQUENCE</scope>
    <source>
        <strain evidence="3">BJ2</strain>
    </source>
</reference>
<sequence length="265" mass="29182">MSIFKLIIYFICIIITASAQATIISHNTFLSWIGKYTTFRIYVDHWDEDSPLKNPCYKQPGCKIASFPENDRVPADIHAPNVLSAENYATIGELGKAYKAKYPLSIEHTFQIDGRSAEYNCFRLAAFQNDWHDATFLPDNICIRDHKYPVSCSLLGDTNLYHGYVSDKSINGNTAQTQLTLSCSSAATAKVYAVGFNNNIVSLRSDNSLQTELKVNDQDASEGIELKVNSANLLATFTLSSTLRTHGAVTPGAFNGAGTLIITAY</sequence>
<evidence type="ECO:0000256" key="1">
    <source>
        <dbReference type="SAM" id="SignalP"/>
    </source>
</evidence>
<evidence type="ECO:0000259" key="2">
    <source>
        <dbReference type="Pfam" id="PF24223"/>
    </source>
</evidence>
<dbReference type="AlphaFoldDB" id="A0AAU7TUU6"/>
<name>A0AAU7TUU6_9GAMM</name>
<proteinExistence type="predicted"/>
<feature type="signal peptide" evidence="1">
    <location>
        <begin position="1"/>
        <end position="21"/>
    </location>
</feature>
<gene>
    <name evidence="3" type="ORF">AAF463_19190</name>
</gene>
<dbReference type="EMBL" id="CP158292">
    <property type="protein sequence ID" value="XBV44682.1"/>
    <property type="molecule type" value="Genomic_DNA"/>
</dbReference>
<dbReference type="Pfam" id="PF24223">
    <property type="entry name" value="MrpH_C"/>
    <property type="match status" value="1"/>
</dbReference>
<accession>A0AAU7TUU6</accession>
<dbReference type="InterPro" id="IPR057010">
    <property type="entry name" value="MrpH_C"/>
</dbReference>
<keyword evidence="1" id="KW-0732">Signal</keyword>